<dbReference type="Proteomes" id="UP000002357">
    <property type="component" value="Chromosome"/>
</dbReference>
<feature type="transmembrane region" description="Helical" evidence="1">
    <location>
        <begin position="31"/>
        <end position="51"/>
    </location>
</feature>
<feature type="transmembrane region" description="Helical" evidence="1">
    <location>
        <begin position="72"/>
        <end position="96"/>
    </location>
</feature>
<accession>E2Q924</accession>
<dbReference type="AlphaFoldDB" id="E2Q924"/>
<name>E2Q924_STRCL</name>
<keyword evidence="1" id="KW-0472">Membrane</keyword>
<evidence type="ECO:0000256" key="1">
    <source>
        <dbReference type="SAM" id="Phobius"/>
    </source>
</evidence>
<gene>
    <name evidence="3" type="ORF">SCLAV_4566</name>
</gene>
<reference evidence="3 4" key="1">
    <citation type="journal article" date="2010" name="Genome Biol. Evol.">
        <title>The sequence of a 1.8-mb bacterial linear plasmid reveals a rich evolutionary reservoir of secondary metabolic pathways.</title>
        <authorList>
            <person name="Medema M.H."/>
            <person name="Trefzer A."/>
            <person name="Kovalchuk A."/>
            <person name="van den Berg M."/>
            <person name="Mueller U."/>
            <person name="Heijne W."/>
            <person name="Wu L."/>
            <person name="Alam M.T."/>
            <person name="Ronning C.M."/>
            <person name="Nierman W.C."/>
            <person name="Bovenberg R.A.L."/>
            <person name="Breitling R."/>
            <person name="Takano E."/>
        </authorList>
    </citation>
    <scope>NUCLEOTIDE SEQUENCE [LARGE SCALE GENOMIC DNA]</scope>
    <source>
        <strain evidence="4">ATCC 27064 / DSM 738 / JCM 4710 / NBRC 13307 / NCIMB 12785 / NRRL 3585 / VKM Ac-602</strain>
    </source>
</reference>
<protein>
    <submittedName>
        <fullName evidence="3">Putative integral membrane protein</fullName>
    </submittedName>
</protein>
<keyword evidence="2" id="KW-0732">Signal</keyword>
<organism evidence="3 4">
    <name type="scientific">Streptomyces clavuligerus</name>
    <dbReference type="NCBI Taxonomy" id="1901"/>
    <lineage>
        <taxon>Bacteria</taxon>
        <taxon>Bacillati</taxon>
        <taxon>Actinomycetota</taxon>
        <taxon>Actinomycetes</taxon>
        <taxon>Kitasatosporales</taxon>
        <taxon>Streptomycetaceae</taxon>
        <taxon>Streptomyces</taxon>
    </lineage>
</organism>
<feature type="transmembrane region" description="Helical" evidence="1">
    <location>
        <begin position="284"/>
        <end position="309"/>
    </location>
</feature>
<dbReference type="STRING" id="1901.BB341_06085"/>
<keyword evidence="1" id="KW-1133">Transmembrane helix</keyword>
<feature type="chain" id="PRO_5003162758" evidence="2">
    <location>
        <begin position="22"/>
        <end position="364"/>
    </location>
</feature>
<keyword evidence="4" id="KW-1185">Reference proteome</keyword>
<dbReference type="EMBL" id="CM000913">
    <property type="protein sequence ID" value="EFG09638.1"/>
    <property type="molecule type" value="Genomic_DNA"/>
</dbReference>
<proteinExistence type="predicted"/>
<evidence type="ECO:0000313" key="3">
    <source>
        <dbReference type="EMBL" id="EFG09638.1"/>
    </source>
</evidence>
<feature type="transmembrane region" description="Helical" evidence="1">
    <location>
        <begin position="116"/>
        <end position="142"/>
    </location>
</feature>
<feature type="signal peptide" evidence="2">
    <location>
        <begin position="1"/>
        <end position="21"/>
    </location>
</feature>
<feature type="transmembrane region" description="Helical" evidence="1">
    <location>
        <begin position="330"/>
        <end position="358"/>
    </location>
</feature>
<evidence type="ECO:0000256" key="2">
    <source>
        <dbReference type="SAM" id="SignalP"/>
    </source>
</evidence>
<sequence length="364" mass="35421">MTAASAGVGVLLLSSLGFALAHPGDPAAALRLAWCAAPLAAAAYFAVTVARTDPGTRPRGGFDAFGLGPARLTLLAVVSTALTGALGSVVALLLFVRLRGNPGALPAAGVATGAAAALPAGAVLVLLALAPLVTAVATGLALRPRRTGPHPGPAAAPPGGLPWGCALVTAGLAVGAFSASAGEGAAVRQAGTGTGTAVVAVAPDRAWVLVGWTLTALGLACAGPSLTRFCGRLLQAVRPGAVRLLAGRVLMAESHRIGRPLGVLSAVAAATVTAWALNGTGPRLFGPLTGLGAGLVLACTTAALVISAVEARQDRAELIGQLRGLGAPAAPLRLAALLRVGALLLVFVPVVGAVGMLATLPAGR</sequence>
<keyword evidence="1" id="KW-0812">Transmembrane</keyword>
<feature type="transmembrane region" description="Helical" evidence="1">
    <location>
        <begin position="261"/>
        <end position="278"/>
    </location>
</feature>
<dbReference type="eggNOG" id="ENOG5033QP1">
    <property type="taxonomic scope" value="Bacteria"/>
</dbReference>
<evidence type="ECO:0000313" key="4">
    <source>
        <dbReference type="Proteomes" id="UP000002357"/>
    </source>
</evidence>